<name>A0A0P7IS42_9RHOB</name>
<evidence type="ECO:0000259" key="1">
    <source>
        <dbReference type="Pfam" id="PF19489"/>
    </source>
</evidence>
<dbReference type="EMBL" id="LKBA01000025">
    <property type="protein sequence ID" value="KPN61652.1"/>
    <property type="molecule type" value="Genomic_DNA"/>
</dbReference>
<protein>
    <submittedName>
        <fullName evidence="2">Lytic transglycosylase</fullName>
    </submittedName>
</protein>
<feature type="domain" description="Transglycosylase SLT" evidence="1">
    <location>
        <begin position="13"/>
        <end position="195"/>
    </location>
</feature>
<comment type="caution">
    <text evidence="2">The sequence shown here is derived from an EMBL/GenBank/DDBJ whole genome shotgun (WGS) entry which is preliminary data.</text>
</comment>
<dbReference type="AlphaFoldDB" id="A0A0P7IS42"/>
<proteinExistence type="predicted"/>
<reference evidence="2 3" key="1">
    <citation type="submission" date="2015-09" db="EMBL/GenBank/DDBJ databases">
        <title>Draft genome sequence of Aliiroseovarius crassostreae CV919-312TSm, the causative agent of Roseovarius Oyster Disease (formerly Juvenile Oyster Disease).</title>
        <authorList>
            <person name="Kessner L."/>
            <person name="Spinard E."/>
            <person name="Nelson D."/>
        </authorList>
    </citation>
    <scope>NUCLEOTIDE SEQUENCE [LARGE SCALE GENOMIC DNA]</scope>
    <source>
        <strain evidence="2 3">CV919-312</strain>
    </source>
</reference>
<sequence length="197" mass="21962">MSSFLRTVVISGLILGVLAACGGGGSKAPRNLDNACSIIKQKPKIYRAMKKAQRKWGVPVHVQMAVIHQESKFVADARTPVKYVLGVLPMGRQSSAYGYAQALDATWKEYQRAEGGRGAKRTDIRDATDFIGWYMTETTQVTGIPLSDARGQYLAYHEGRTGYLRGSHNRKTWLLNVANRVQDRSYMYRSQLLSCGR</sequence>
<dbReference type="RefSeq" id="WP_055192983.1">
    <property type="nucleotide sequence ID" value="NZ_FPBS01000006.1"/>
</dbReference>
<evidence type="ECO:0000313" key="2">
    <source>
        <dbReference type="EMBL" id="KPN61652.1"/>
    </source>
</evidence>
<evidence type="ECO:0000313" key="3">
    <source>
        <dbReference type="Proteomes" id="UP000050471"/>
    </source>
</evidence>
<keyword evidence="3" id="KW-1185">Reference proteome</keyword>
<accession>A0A0P7IS42</accession>
<dbReference type="Gene3D" id="1.10.530.10">
    <property type="match status" value="1"/>
</dbReference>
<dbReference type="InterPro" id="IPR023346">
    <property type="entry name" value="Lysozyme-like_dom_sf"/>
</dbReference>
<dbReference type="InterPro" id="IPR045795">
    <property type="entry name" value="SLT_4"/>
</dbReference>
<gene>
    <name evidence="2" type="ORF">AKJ29_03320</name>
</gene>
<dbReference type="Proteomes" id="UP000050471">
    <property type="component" value="Unassembled WGS sequence"/>
</dbReference>
<dbReference type="PROSITE" id="PS51257">
    <property type="entry name" value="PROKAR_LIPOPROTEIN"/>
    <property type="match status" value="1"/>
</dbReference>
<organism evidence="2 3">
    <name type="scientific">Aliiroseovarius crassostreae</name>
    <dbReference type="NCBI Taxonomy" id="154981"/>
    <lineage>
        <taxon>Bacteria</taxon>
        <taxon>Pseudomonadati</taxon>
        <taxon>Pseudomonadota</taxon>
        <taxon>Alphaproteobacteria</taxon>
        <taxon>Rhodobacterales</taxon>
        <taxon>Paracoccaceae</taxon>
        <taxon>Aliiroseovarius</taxon>
    </lineage>
</organism>
<dbReference type="Pfam" id="PF19489">
    <property type="entry name" value="SLT_4"/>
    <property type="match status" value="1"/>
</dbReference>
<dbReference type="OrthoDB" id="9789144at2"/>
<dbReference type="SUPFAM" id="SSF53955">
    <property type="entry name" value="Lysozyme-like"/>
    <property type="match status" value="1"/>
</dbReference>